<gene>
    <name evidence="1" type="ORF">AK812_SmicGene757</name>
</gene>
<comment type="caution">
    <text evidence="1">The sequence shown here is derived from an EMBL/GenBank/DDBJ whole genome shotgun (WGS) entry which is preliminary data.</text>
</comment>
<dbReference type="PROSITE" id="PS50103">
    <property type="entry name" value="ZF_C3H1"/>
    <property type="match status" value="1"/>
</dbReference>
<dbReference type="InterPro" id="IPR000571">
    <property type="entry name" value="Znf_CCCH"/>
</dbReference>
<evidence type="ECO:0000313" key="1">
    <source>
        <dbReference type="EMBL" id="OLQ15037.1"/>
    </source>
</evidence>
<evidence type="ECO:0000313" key="2">
    <source>
        <dbReference type="Proteomes" id="UP000186817"/>
    </source>
</evidence>
<dbReference type="AlphaFoldDB" id="A0A1Q9F5W0"/>
<proteinExistence type="predicted"/>
<dbReference type="GO" id="GO:0046872">
    <property type="term" value="F:metal ion binding"/>
    <property type="evidence" value="ECO:0007669"/>
    <property type="project" value="InterPro"/>
</dbReference>
<accession>A0A1Q9F5W0</accession>
<dbReference type="Proteomes" id="UP000186817">
    <property type="component" value="Unassembled WGS sequence"/>
</dbReference>
<dbReference type="OrthoDB" id="406680at2759"/>
<protein>
    <submittedName>
        <fullName evidence="1">Uncharacterized protein</fullName>
    </submittedName>
</protein>
<dbReference type="EMBL" id="LSRX01000007">
    <property type="protein sequence ID" value="OLQ15037.1"/>
    <property type="molecule type" value="Genomic_DNA"/>
</dbReference>
<sequence>MIRKERAGEVFLAPEIIQKHFHQVRICAQEPYSWELQEVQQVESKGELEDLWKSCCTRSDQVTCCDSRTGLVDSRWWLTSKPAHEGCLRHSDFILWGRRDGKCFQFSYVHLKENGFTPVPAEDCACGWYKDTELENLTARTMAPLLSHQEDMANAEKYGARGFPFTQGHAAQAHIVLAASSMALRDSFPGKTILSVLSDECLHGFGMRSSPDLLLEVGTCPAEREVVYVEFFAQGKFNFRNEEMVFGEAAPYFPSKVFSAMLNASTMGCVDHVLTLWYSYPAQTLFYQCDTLQPCFLKFRKRLAQLWFPSDGLQRMRLYQEMVAEQLAFCKQTPCLVKPVQLDKDVCSNPFCRADVECMKKRHLFQLVHMKPCGHYGLGRCKYGSNCHKHHCRLLSNCNGMCMGFWQPTAQTPEWKPDICKGKTGKAKKVKAKAKAFPASELDMCSEMLGLSELIQRLLHG</sequence>
<keyword evidence="2" id="KW-1185">Reference proteome</keyword>
<reference evidence="1 2" key="1">
    <citation type="submission" date="2016-02" db="EMBL/GenBank/DDBJ databases">
        <title>Genome analysis of coral dinoflagellate symbionts highlights evolutionary adaptations to a symbiotic lifestyle.</title>
        <authorList>
            <person name="Aranda M."/>
            <person name="Li Y."/>
            <person name="Liew Y.J."/>
            <person name="Baumgarten S."/>
            <person name="Simakov O."/>
            <person name="Wilson M."/>
            <person name="Piel J."/>
            <person name="Ashoor H."/>
            <person name="Bougouffa S."/>
            <person name="Bajic V.B."/>
            <person name="Ryu T."/>
            <person name="Ravasi T."/>
            <person name="Bayer T."/>
            <person name="Micklem G."/>
            <person name="Kim H."/>
            <person name="Bhak J."/>
            <person name="Lajeunesse T.C."/>
            <person name="Voolstra C.R."/>
        </authorList>
    </citation>
    <scope>NUCLEOTIDE SEQUENCE [LARGE SCALE GENOMIC DNA]</scope>
    <source>
        <strain evidence="1 2">CCMP2467</strain>
    </source>
</reference>
<name>A0A1Q9F5W0_SYMMI</name>
<organism evidence="1 2">
    <name type="scientific">Symbiodinium microadriaticum</name>
    <name type="common">Dinoflagellate</name>
    <name type="synonym">Zooxanthella microadriatica</name>
    <dbReference type="NCBI Taxonomy" id="2951"/>
    <lineage>
        <taxon>Eukaryota</taxon>
        <taxon>Sar</taxon>
        <taxon>Alveolata</taxon>
        <taxon>Dinophyceae</taxon>
        <taxon>Suessiales</taxon>
        <taxon>Symbiodiniaceae</taxon>
        <taxon>Symbiodinium</taxon>
    </lineage>
</organism>